<dbReference type="EMBL" id="UOFL01000053">
    <property type="protein sequence ID" value="VAW74161.1"/>
    <property type="molecule type" value="Genomic_DNA"/>
</dbReference>
<evidence type="ECO:0000313" key="2">
    <source>
        <dbReference type="EMBL" id="VAW74161.1"/>
    </source>
</evidence>
<name>A0A3B0Y377_9ZZZZ</name>
<feature type="transmembrane region" description="Helical" evidence="1">
    <location>
        <begin position="15"/>
        <end position="33"/>
    </location>
</feature>
<evidence type="ECO:0000256" key="1">
    <source>
        <dbReference type="SAM" id="Phobius"/>
    </source>
</evidence>
<feature type="transmembrane region" description="Helical" evidence="1">
    <location>
        <begin position="193"/>
        <end position="209"/>
    </location>
</feature>
<feature type="transmembrane region" description="Helical" evidence="1">
    <location>
        <begin position="101"/>
        <end position="124"/>
    </location>
</feature>
<reference evidence="2" key="1">
    <citation type="submission" date="2018-06" db="EMBL/GenBank/DDBJ databases">
        <authorList>
            <person name="Zhirakovskaya E."/>
        </authorList>
    </citation>
    <scope>NUCLEOTIDE SEQUENCE</scope>
</reference>
<feature type="transmembrane region" description="Helical" evidence="1">
    <location>
        <begin position="154"/>
        <end position="173"/>
    </location>
</feature>
<protein>
    <submittedName>
        <fullName evidence="2">Uncharacterized protein</fullName>
    </submittedName>
</protein>
<feature type="transmembrane region" description="Helical" evidence="1">
    <location>
        <begin position="130"/>
        <end position="147"/>
    </location>
</feature>
<accession>A0A3B0Y377</accession>
<organism evidence="2">
    <name type="scientific">hydrothermal vent metagenome</name>
    <dbReference type="NCBI Taxonomy" id="652676"/>
    <lineage>
        <taxon>unclassified sequences</taxon>
        <taxon>metagenomes</taxon>
        <taxon>ecological metagenomes</taxon>
    </lineage>
</organism>
<proteinExistence type="predicted"/>
<gene>
    <name evidence="2" type="ORF">MNBD_GAMMA12-2887</name>
</gene>
<keyword evidence="1" id="KW-0472">Membrane</keyword>
<keyword evidence="1" id="KW-1133">Transmembrane helix</keyword>
<keyword evidence="1" id="KW-0812">Transmembrane</keyword>
<sequence>MNRGLANILFEDKKFTFSFIIVVVMFLFSQLALSRVTVIAPPIVIVKDYKPGMATVESFRGWDLTLMQWDQLKAGSHYLLGQSPSAIKPAHYRYFLRVNSLNSAIFALFLGLSSVLLPLVLLLLLIRPVWAWWISPTMFMSSLWWISDDNHEGFYVWFLSILILIILVISVLIKRQYFRSGLNAFVGVKSLPFHIPVVYLVVLIVIAATRG</sequence>
<dbReference type="AlphaFoldDB" id="A0A3B0Y377"/>